<dbReference type="PROSITE" id="PS51450">
    <property type="entry name" value="LRR"/>
    <property type="match status" value="8"/>
</dbReference>
<dbReference type="EMBL" id="CAXDID020000236">
    <property type="protein sequence ID" value="CAL6061759.1"/>
    <property type="molecule type" value="Genomic_DNA"/>
</dbReference>
<dbReference type="InterPro" id="IPR001611">
    <property type="entry name" value="Leu-rich_rpt"/>
</dbReference>
<dbReference type="InterPro" id="IPR050836">
    <property type="entry name" value="SDS22/Internalin_LRR"/>
</dbReference>
<dbReference type="InterPro" id="IPR032675">
    <property type="entry name" value="LRR_dom_sf"/>
</dbReference>
<comment type="caution">
    <text evidence="3">The sequence shown here is derived from an EMBL/GenBank/DDBJ whole genome shotgun (WGS) entry which is preliminary data.</text>
</comment>
<dbReference type="PANTHER" id="PTHR46652">
    <property type="entry name" value="LEUCINE-RICH REPEAT AND IQ DOMAIN-CONTAINING PROTEIN 1-RELATED"/>
    <property type="match status" value="1"/>
</dbReference>
<keyword evidence="2" id="KW-0677">Repeat</keyword>
<dbReference type="SUPFAM" id="SSF52058">
    <property type="entry name" value="L domain-like"/>
    <property type="match status" value="1"/>
</dbReference>
<evidence type="ECO:0000256" key="1">
    <source>
        <dbReference type="ARBA" id="ARBA00022614"/>
    </source>
</evidence>
<dbReference type="SMART" id="SM00365">
    <property type="entry name" value="LRR_SD22"/>
    <property type="match status" value="7"/>
</dbReference>
<organism evidence="3 4">
    <name type="scientific">Hexamita inflata</name>
    <dbReference type="NCBI Taxonomy" id="28002"/>
    <lineage>
        <taxon>Eukaryota</taxon>
        <taxon>Metamonada</taxon>
        <taxon>Diplomonadida</taxon>
        <taxon>Hexamitidae</taxon>
        <taxon>Hexamitinae</taxon>
        <taxon>Hexamita</taxon>
    </lineage>
</organism>
<evidence type="ECO:0008006" key="5">
    <source>
        <dbReference type="Google" id="ProtNLM"/>
    </source>
</evidence>
<keyword evidence="1" id="KW-0433">Leucine-rich repeat</keyword>
<proteinExistence type="predicted"/>
<dbReference type="PANTHER" id="PTHR46652:SF3">
    <property type="entry name" value="LEUCINE-RICH REPEAT-CONTAINING PROTEIN 9"/>
    <property type="match status" value="1"/>
</dbReference>
<keyword evidence="4" id="KW-1185">Reference proteome</keyword>
<protein>
    <recommendedName>
        <fullName evidence="5">Leucine rich repeat protein</fullName>
    </recommendedName>
</protein>
<reference evidence="3 4" key="1">
    <citation type="submission" date="2024-07" db="EMBL/GenBank/DDBJ databases">
        <authorList>
            <person name="Akdeniz Z."/>
        </authorList>
    </citation>
    <scope>NUCLEOTIDE SEQUENCE [LARGE SCALE GENOMIC DNA]</scope>
</reference>
<dbReference type="Pfam" id="PF12799">
    <property type="entry name" value="LRR_4"/>
    <property type="match status" value="1"/>
</dbReference>
<accession>A0ABP1KH19</accession>
<gene>
    <name evidence="3" type="ORF">HINF_LOCUS49863</name>
</gene>
<evidence type="ECO:0000313" key="4">
    <source>
        <dbReference type="Proteomes" id="UP001642409"/>
    </source>
</evidence>
<dbReference type="SMART" id="SM00369">
    <property type="entry name" value="LRR_TYP"/>
    <property type="match status" value="5"/>
</dbReference>
<sequence length="564" mass="65235">MTSWQKINSIDEFESLDQSSSQQIWVENIALIQFNSIPNHITHLTIRNCALTSIQDISQMKQLVELDLSQNSIKDNVSELGALENLKILNVQNNEIFRINEWQELKELQSLNISNNEILFCEPLKDLNIKELKCDSNKLVDLEFIIKMKNYKFDWIINYSRGNNTKLATLEDFQDYIGPNRTEQAAIELQDSTQSKQDQTNILIDYIQQCNVIKLSNLVNGKSLTLENEKITNIQFTDILNIKKLIVNNCQHLQFLKTPVNITSLTINNCVDIYNIHGIGQMKQLTSLNLNQNSILLIEPVSQLNNLTSFSAKSNYIQDSFTLSPKLQKGVKAQKIPSNDVYQEYLRSINSDISVQKLKDELYDGKMHSKFKNKISQNKIFQNKLNIKSDSELNSLQFTDSLNMHELKIESCKNASFAKRTPTKITKLVVIGKCDLDGIENMNQIIYLDLQKNNIYKIQMLANLQQLKILFVNQNKISDISIIQKLNQLKFLDLSRNRIESINGVEDLKNLEQLYLSQNYIKNIQPLTNLTQLEQLDLRDNQILDYNALKVHPNIRKYKLDKIQ</sequence>
<evidence type="ECO:0000256" key="2">
    <source>
        <dbReference type="ARBA" id="ARBA00022737"/>
    </source>
</evidence>
<dbReference type="InterPro" id="IPR003591">
    <property type="entry name" value="Leu-rich_rpt_typical-subtyp"/>
</dbReference>
<evidence type="ECO:0000313" key="3">
    <source>
        <dbReference type="EMBL" id="CAL6061759.1"/>
    </source>
</evidence>
<dbReference type="Proteomes" id="UP001642409">
    <property type="component" value="Unassembled WGS sequence"/>
</dbReference>
<dbReference type="InterPro" id="IPR025875">
    <property type="entry name" value="Leu-rich_rpt_4"/>
</dbReference>
<name>A0ABP1KH19_9EUKA</name>
<dbReference type="Gene3D" id="3.80.10.10">
    <property type="entry name" value="Ribonuclease Inhibitor"/>
    <property type="match status" value="3"/>
</dbReference>